<organism evidence="1">
    <name type="scientific">Glycine max</name>
    <name type="common">Soybean</name>
    <name type="synonym">Glycine hispida</name>
    <dbReference type="NCBI Taxonomy" id="3847"/>
    <lineage>
        <taxon>Eukaryota</taxon>
        <taxon>Viridiplantae</taxon>
        <taxon>Streptophyta</taxon>
        <taxon>Embryophyta</taxon>
        <taxon>Tracheophyta</taxon>
        <taxon>Spermatophyta</taxon>
        <taxon>Magnoliopsida</taxon>
        <taxon>eudicotyledons</taxon>
        <taxon>Gunneridae</taxon>
        <taxon>Pentapetalae</taxon>
        <taxon>rosids</taxon>
        <taxon>fabids</taxon>
        <taxon>Fabales</taxon>
        <taxon>Fabaceae</taxon>
        <taxon>Papilionoideae</taxon>
        <taxon>50 kb inversion clade</taxon>
        <taxon>NPAAA clade</taxon>
        <taxon>indigoferoid/millettioid clade</taxon>
        <taxon>Phaseoleae</taxon>
        <taxon>Glycine</taxon>
        <taxon>Glycine subgen. Soja</taxon>
    </lineage>
</organism>
<protein>
    <submittedName>
        <fullName evidence="1 2">Uncharacterized protein</fullName>
    </submittedName>
</protein>
<evidence type="ECO:0000313" key="1">
    <source>
        <dbReference type="EMBL" id="KRH46077.1"/>
    </source>
</evidence>
<reference evidence="2" key="2">
    <citation type="submission" date="2018-02" db="UniProtKB">
        <authorList>
            <consortium name="EnsemblPlants"/>
        </authorList>
    </citation>
    <scope>IDENTIFICATION</scope>
    <source>
        <strain evidence="2">Williams 82</strain>
    </source>
</reference>
<dbReference type="EMBL" id="CM000841">
    <property type="protein sequence ID" value="KRH46077.1"/>
    <property type="molecule type" value="Genomic_DNA"/>
</dbReference>
<reference evidence="1" key="3">
    <citation type="submission" date="2018-07" db="EMBL/GenBank/DDBJ databases">
        <title>WGS assembly of Glycine max.</title>
        <authorList>
            <person name="Schmutz J."/>
            <person name="Cannon S."/>
            <person name="Schlueter J."/>
            <person name="Ma J."/>
            <person name="Mitros T."/>
            <person name="Nelson W."/>
            <person name="Hyten D."/>
            <person name="Song Q."/>
            <person name="Thelen J."/>
            <person name="Cheng J."/>
            <person name="Xu D."/>
            <person name="Hellsten U."/>
            <person name="May G."/>
            <person name="Yu Y."/>
            <person name="Sakurai T."/>
            <person name="Umezawa T."/>
            <person name="Bhattacharyya M."/>
            <person name="Sandhu D."/>
            <person name="Valliyodan B."/>
            <person name="Lindquist E."/>
            <person name="Peto M."/>
            <person name="Grant D."/>
            <person name="Shu S."/>
            <person name="Goodstein D."/>
            <person name="Barry K."/>
            <person name="Futrell-Griggs M."/>
            <person name="Abernathy B."/>
            <person name="Du J."/>
            <person name="Tian Z."/>
            <person name="Zhu L."/>
            <person name="Gill N."/>
            <person name="Joshi T."/>
            <person name="Libault M."/>
            <person name="Sethuraman A."/>
            <person name="Zhang X."/>
            <person name="Shinozaki K."/>
            <person name="Nguyen H."/>
            <person name="Wing R."/>
            <person name="Cregan P."/>
            <person name="Specht J."/>
            <person name="Grimwood J."/>
            <person name="Rokhsar D."/>
            <person name="Stacey G."/>
            <person name="Shoemaker R."/>
            <person name="Jackson S."/>
        </authorList>
    </citation>
    <scope>NUCLEOTIDE SEQUENCE</scope>
    <source>
        <tissue evidence="1">Callus</tissue>
    </source>
</reference>
<proteinExistence type="predicted"/>
<dbReference type="EnsemblPlants" id="KRH46077">
    <property type="protein sequence ID" value="KRH46077"/>
    <property type="gene ID" value="GLYMA_08G310500"/>
</dbReference>
<dbReference type="AlphaFoldDB" id="A0A0R0IV08"/>
<dbReference type="InParanoid" id="A0A0R0IV08"/>
<sequence>MILIRKQQCLGKFKSILNSVVKNCFTANCTSATKLVAASYSTIQLHPPPRKNKIQGSITIELTRNIKIKINFFPF</sequence>
<gene>
    <name evidence="1" type="ORF">GLYMA_08G310500</name>
</gene>
<keyword evidence="3" id="KW-1185">Reference proteome</keyword>
<dbReference type="SMR" id="A0A0R0IV08"/>
<evidence type="ECO:0000313" key="2">
    <source>
        <dbReference type="EnsemblPlants" id="KRH46077"/>
    </source>
</evidence>
<reference evidence="1 2" key="1">
    <citation type="journal article" date="2010" name="Nature">
        <title>Genome sequence of the palaeopolyploid soybean.</title>
        <authorList>
            <person name="Schmutz J."/>
            <person name="Cannon S.B."/>
            <person name="Schlueter J."/>
            <person name="Ma J."/>
            <person name="Mitros T."/>
            <person name="Nelson W."/>
            <person name="Hyten D.L."/>
            <person name="Song Q."/>
            <person name="Thelen J.J."/>
            <person name="Cheng J."/>
            <person name="Xu D."/>
            <person name="Hellsten U."/>
            <person name="May G.D."/>
            <person name="Yu Y."/>
            <person name="Sakurai T."/>
            <person name="Umezawa T."/>
            <person name="Bhattacharyya M.K."/>
            <person name="Sandhu D."/>
            <person name="Valliyodan B."/>
            <person name="Lindquist E."/>
            <person name="Peto M."/>
            <person name="Grant D."/>
            <person name="Shu S."/>
            <person name="Goodstein D."/>
            <person name="Barry K."/>
            <person name="Futrell-Griggs M."/>
            <person name="Abernathy B."/>
            <person name="Du J."/>
            <person name="Tian Z."/>
            <person name="Zhu L."/>
            <person name="Gill N."/>
            <person name="Joshi T."/>
            <person name="Libault M."/>
            <person name="Sethuraman A."/>
            <person name="Zhang X.-C."/>
            <person name="Shinozaki K."/>
            <person name="Nguyen H.T."/>
            <person name="Wing R.A."/>
            <person name="Cregan P."/>
            <person name="Specht J."/>
            <person name="Grimwood J."/>
            <person name="Rokhsar D."/>
            <person name="Stacey G."/>
            <person name="Shoemaker R.C."/>
            <person name="Jackson S.A."/>
        </authorList>
    </citation>
    <scope>NUCLEOTIDE SEQUENCE</scope>
    <source>
        <strain evidence="2">cv. Williams 82</strain>
        <tissue evidence="1">Callus</tissue>
    </source>
</reference>
<accession>A0A0R0IV08</accession>
<dbReference type="Proteomes" id="UP000008827">
    <property type="component" value="Chromosome 8"/>
</dbReference>
<evidence type="ECO:0000313" key="3">
    <source>
        <dbReference type="Proteomes" id="UP000008827"/>
    </source>
</evidence>
<name>A0A0R0IV08_SOYBN</name>
<dbReference type="Gramene" id="KRH46077">
    <property type="protein sequence ID" value="KRH46077"/>
    <property type="gene ID" value="GLYMA_08G310500"/>
</dbReference>